<dbReference type="CDD" id="cd05237">
    <property type="entry name" value="UDP_invert_4-6DH_SDR_e"/>
    <property type="match status" value="1"/>
</dbReference>
<dbReference type="AlphaFoldDB" id="A0A2V5K1F9"/>
<comment type="similarity">
    <text evidence="1">Belongs to the polysaccharide synthase family.</text>
</comment>
<evidence type="ECO:0000256" key="2">
    <source>
        <dbReference type="SAM" id="Phobius"/>
    </source>
</evidence>
<dbReference type="Proteomes" id="UP000247476">
    <property type="component" value="Unassembled WGS sequence"/>
</dbReference>
<dbReference type="RefSeq" id="WP_110841480.1">
    <property type="nucleotide sequence ID" value="NZ_QJVJ01000008.1"/>
</dbReference>
<dbReference type="PANTHER" id="PTHR43318">
    <property type="entry name" value="UDP-N-ACETYLGLUCOSAMINE 4,6-DEHYDRATASE"/>
    <property type="match status" value="1"/>
</dbReference>
<keyword evidence="5" id="KW-1185">Reference proteome</keyword>
<organism evidence="4 5">
    <name type="scientific">Paenibacillus flagellatus</name>
    <dbReference type="NCBI Taxonomy" id="2211139"/>
    <lineage>
        <taxon>Bacteria</taxon>
        <taxon>Bacillati</taxon>
        <taxon>Bacillota</taxon>
        <taxon>Bacilli</taxon>
        <taxon>Bacillales</taxon>
        <taxon>Paenibacillaceae</taxon>
        <taxon>Paenibacillus</taxon>
    </lineage>
</organism>
<proteinExistence type="inferred from homology"/>
<gene>
    <name evidence="4" type="ORF">DLM86_18160</name>
</gene>
<evidence type="ECO:0000313" key="5">
    <source>
        <dbReference type="Proteomes" id="UP000247476"/>
    </source>
</evidence>
<name>A0A2V5K1F9_9BACL</name>
<reference evidence="4 5" key="1">
    <citation type="submission" date="2018-05" db="EMBL/GenBank/DDBJ databases">
        <title>Paenibacillus flagellatus sp. nov., isolated from selenium mineral soil.</title>
        <authorList>
            <person name="Dai X."/>
        </authorList>
    </citation>
    <scope>NUCLEOTIDE SEQUENCE [LARGE SCALE GENOMIC DNA]</scope>
    <source>
        <strain evidence="4 5">DXL2</strain>
    </source>
</reference>
<dbReference type="SUPFAM" id="SSF51735">
    <property type="entry name" value="NAD(P)-binding Rossmann-fold domains"/>
    <property type="match status" value="2"/>
</dbReference>
<dbReference type="Pfam" id="PF02719">
    <property type="entry name" value="Polysacc_synt_2"/>
    <property type="match status" value="1"/>
</dbReference>
<dbReference type="InterPro" id="IPR036291">
    <property type="entry name" value="NAD(P)-bd_dom_sf"/>
</dbReference>
<sequence length="640" mass="72118">MGKHIRILALLIIDLILVCFSIYISYLLRFDYDIRPEFKKALPYVMTVYSLLVLTCFYYYKIYKRLWQYASIGDLISILKGSLGSSAIFFIVHQLIVHYFYSEIIVPRSIYILSAMIIFLIVGGSRFLWRIFRDNYIKLQPHHHRALIVGAGDVGIMVAKELKHSNSEYYPVAFIDDDIQKRNLEVLGIPVLGNSKDLLTVVEKQNIDYIIIALPSATRTEIAEILEICKKTRCQIKIVPRVNDLINGKISINMIRNVSVEDLLGRDPINVDLKGITDYLFNHVVLVTGAGGSIGSELCRQIAGFNPKQLLLLGRGENSIYEIEMELRKNFPNIMIEPIIADIQHKHRLIEIFEEYRPQVVFHAAAHKHVPLMEKNPIEAIKNNILGTRNLAECAHEYGTLRFVMISTDKAVNPTSIMGASKKIAEMIVQNLNEISETCFSAVRFGNVLGSRGSVIPVFKRQIEEGGPITVTHPEMIRYFMTIPEAVQLVIQTGALATGGEIFILDMGKPVKIADLARDLIRLSGMEPDKDIKIVYTGLRPGEKLFEELLTAEEGASATKHNRIYVGRPVRVSSEELSRKISILESMAFGNEKPGSVEIRKQIKELVPSFQIPDQDGLSKNAIEEALRASLEIVAAINNK</sequence>
<dbReference type="InterPro" id="IPR003869">
    <property type="entry name" value="Polysac_CapD-like"/>
</dbReference>
<dbReference type="InterPro" id="IPR051203">
    <property type="entry name" value="Polysaccharide_Synthase-Rel"/>
</dbReference>
<feature type="transmembrane region" description="Helical" evidence="2">
    <location>
        <begin position="41"/>
        <end position="60"/>
    </location>
</feature>
<keyword evidence="2" id="KW-1133">Transmembrane helix</keyword>
<feature type="domain" description="Polysaccharide biosynthesis protein CapD-like" evidence="3">
    <location>
        <begin position="285"/>
        <end position="567"/>
    </location>
</feature>
<dbReference type="OrthoDB" id="9803111at2"/>
<dbReference type="Pfam" id="PF13727">
    <property type="entry name" value="CoA_binding_3"/>
    <property type="match status" value="1"/>
</dbReference>
<feature type="transmembrane region" description="Helical" evidence="2">
    <location>
        <begin position="72"/>
        <end position="97"/>
    </location>
</feature>
<feature type="transmembrane region" description="Helical" evidence="2">
    <location>
        <begin position="109"/>
        <end position="129"/>
    </location>
</feature>
<comment type="caution">
    <text evidence="4">The sequence shown here is derived from an EMBL/GenBank/DDBJ whole genome shotgun (WGS) entry which is preliminary data.</text>
</comment>
<keyword evidence="2" id="KW-0812">Transmembrane</keyword>
<accession>A0A2V5K1F9</accession>
<feature type="transmembrane region" description="Helical" evidence="2">
    <location>
        <begin position="7"/>
        <end position="29"/>
    </location>
</feature>
<dbReference type="PANTHER" id="PTHR43318:SF1">
    <property type="entry name" value="POLYSACCHARIDE BIOSYNTHESIS PROTEIN EPSC-RELATED"/>
    <property type="match status" value="1"/>
</dbReference>
<dbReference type="Gene3D" id="3.40.50.720">
    <property type="entry name" value="NAD(P)-binding Rossmann-like Domain"/>
    <property type="match status" value="2"/>
</dbReference>
<evidence type="ECO:0000313" key="4">
    <source>
        <dbReference type="EMBL" id="PYI52931.1"/>
    </source>
</evidence>
<protein>
    <submittedName>
        <fullName evidence="4">Polysaccharide biosynthesis protein</fullName>
    </submittedName>
</protein>
<keyword evidence="2" id="KW-0472">Membrane</keyword>
<dbReference type="EMBL" id="QJVJ01000008">
    <property type="protein sequence ID" value="PYI52931.1"/>
    <property type="molecule type" value="Genomic_DNA"/>
</dbReference>
<evidence type="ECO:0000259" key="3">
    <source>
        <dbReference type="Pfam" id="PF02719"/>
    </source>
</evidence>
<evidence type="ECO:0000256" key="1">
    <source>
        <dbReference type="ARBA" id="ARBA00007430"/>
    </source>
</evidence>